<name>C3KQK1_SINFN</name>
<keyword evidence="2" id="KW-0614">Plasmid</keyword>
<dbReference type="Proteomes" id="UP000001054">
    <property type="component" value="Plasmid pNGR234b"/>
</dbReference>
<evidence type="ECO:0000256" key="1">
    <source>
        <dbReference type="SAM" id="MobiDB-lite"/>
    </source>
</evidence>
<sequence length="158" mass="17479">MRIHLQGATRYLPDRVRRRYFHCPRALRTRGLGEQRLLGKFARIGFGEVGLSAESADRSLAMRRILVVADQGFPRNSRKARSGTIVSHGRCLFERSSPMPKQDPIPAPAETPREPQGIPGRPDRGLEKSPDPPIKKPEDTKDPTDPALLPIGDPAGMA</sequence>
<evidence type="ECO:0000313" key="3">
    <source>
        <dbReference type="Proteomes" id="UP000001054"/>
    </source>
</evidence>
<feature type="compositionally biased region" description="Basic and acidic residues" evidence="1">
    <location>
        <begin position="121"/>
        <end position="144"/>
    </location>
</feature>
<feature type="region of interest" description="Disordered" evidence="1">
    <location>
        <begin position="74"/>
        <end position="158"/>
    </location>
</feature>
<organism evidence="2 3">
    <name type="scientific">Sinorhizobium fredii (strain NBRC 101917 / NGR234)</name>
    <dbReference type="NCBI Taxonomy" id="394"/>
    <lineage>
        <taxon>Bacteria</taxon>
        <taxon>Pseudomonadati</taxon>
        <taxon>Pseudomonadota</taxon>
        <taxon>Alphaproteobacteria</taxon>
        <taxon>Hyphomicrobiales</taxon>
        <taxon>Rhizobiaceae</taxon>
        <taxon>Sinorhizobium/Ensifer group</taxon>
        <taxon>Sinorhizobium</taxon>
    </lineage>
</organism>
<dbReference type="PATRIC" id="fig|394.7.peg.1334"/>
<reference evidence="3" key="1">
    <citation type="journal article" date="2004" name="J. Bacteriol.">
        <title>An evolutionary hot spot: the pNGR234b replicon of Rhizobium sp. strain NGR234.</title>
        <authorList>
            <person name="Streit W.R."/>
            <person name="Schmitz R.A."/>
            <person name="Perret X."/>
            <person name="Staehelin C."/>
            <person name="Deakin W.J."/>
            <person name="Raasch C."/>
            <person name="Liesegang H."/>
            <person name="Broughton W.J."/>
        </authorList>
    </citation>
    <scope>NUCLEOTIDE SEQUENCE [LARGE SCALE GENOMIC DNA]</scope>
    <source>
        <strain evidence="3">NBRC 101917 / NGR234</strain>
    </source>
</reference>
<protein>
    <submittedName>
        <fullName evidence="2">Uncharacterized protein</fullName>
    </submittedName>
</protein>
<geneLocation type="plasmid" evidence="3">
    <name>sym pNGR234b</name>
</geneLocation>
<dbReference type="EMBL" id="CP000874">
    <property type="protein sequence ID" value="ACP22359.1"/>
    <property type="molecule type" value="Genomic_DNA"/>
</dbReference>
<gene>
    <name evidence="2" type="ordered locus">NGR_b09030</name>
</gene>
<evidence type="ECO:0000313" key="2">
    <source>
        <dbReference type="EMBL" id="ACP22359.1"/>
    </source>
</evidence>
<accession>C3KQK1</accession>
<proteinExistence type="predicted"/>
<reference evidence="2 3" key="2">
    <citation type="journal article" date="2009" name="Appl. Environ. Microbiol.">
        <title>Rhizobium sp. strain NGR234 possesses a remarkable number of secretion systems.</title>
        <authorList>
            <person name="Schmeisser C."/>
            <person name="Liesegang H."/>
            <person name="Krysciak D."/>
            <person name="Bakkou N."/>
            <person name="Le Quere A."/>
            <person name="Wollherr A."/>
            <person name="Heinemeyer I."/>
            <person name="Morgenstern B."/>
            <person name="Pommerening-Roeser A."/>
            <person name="Flores M."/>
            <person name="Palacios R."/>
            <person name="Brenner S."/>
            <person name="Gottschalk G."/>
            <person name="Schmitz R.A."/>
            <person name="Broughton W.J."/>
            <person name="Perret X."/>
            <person name="Strittmatter A.W."/>
            <person name="Streit W.R."/>
        </authorList>
    </citation>
    <scope>NUCLEOTIDE SEQUENCE [LARGE SCALE GENOMIC DNA]</scope>
    <source>
        <strain evidence="3">NBRC 101917 / NGR234</strain>
    </source>
</reference>
<dbReference type="HOGENOM" id="CLU_1667997_0_0_5"/>
<keyword evidence="3" id="KW-1185">Reference proteome</keyword>
<dbReference type="OrthoDB" id="8279425at2"/>
<dbReference type="AlphaFoldDB" id="C3KQK1"/>
<dbReference type="KEGG" id="rhi:NGR_b09030"/>